<keyword evidence="2" id="KW-1185">Reference proteome</keyword>
<protein>
    <submittedName>
        <fullName evidence="1">Uncharacterized protein</fullName>
    </submittedName>
</protein>
<dbReference type="Proteomes" id="UP001431235">
    <property type="component" value="Unassembled WGS sequence"/>
</dbReference>
<dbReference type="RefSeq" id="WP_250061061.1">
    <property type="nucleotide sequence ID" value="NZ_JAIKTS010000001.1"/>
</dbReference>
<reference evidence="1 2" key="1">
    <citation type="submission" date="2021-08" db="EMBL/GenBank/DDBJ databases">
        <title>Novel members of of the genus Stenotrophomonas from differernt environment.</title>
        <authorList>
            <person name="Deng Y."/>
        </authorList>
    </citation>
    <scope>NUCLEOTIDE SEQUENCE [LARGE SCALE GENOMIC DNA]</scope>
    <source>
        <strain evidence="1 2">CPCC 101365</strain>
    </source>
</reference>
<organism evidence="1 2">
    <name type="scientific">Stenotrophomonas mori</name>
    <dbReference type="NCBI Taxonomy" id="2871096"/>
    <lineage>
        <taxon>Bacteria</taxon>
        <taxon>Pseudomonadati</taxon>
        <taxon>Pseudomonadota</taxon>
        <taxon>Gammaproteobacteria</taxon>
        <taxon>Lysobacterales</taxon>
        <taxon>Lysobacteraceae</taxon>
        <taxon>Stenotrophomonas</taxon>
    </lineage>
</organism>
<gene>
    <name evidence="1" type="ORF">K5L01_00830</name>
</gene>
<comment type="caution">
    <text evidence="1">The sequence shown here is derived from an EMBL/GenBank/DDBJ whole genome shotgun (WGS) entry which is preliminary data.</text>
</comment>
<evidence type="ECO:0000313" key="2">
    <source>
        <dbReference type="Proteomes" id="UP001431235"/>
    </source>
</evidence>
<accession>A0ABT0SD27</accession>
<evidence type="ECO:0000313" key="1">
    <source>
        <dbReference type="EMBL" id="MCL7713202.1"/>
    </source>
</evidence>
<dbReference type="EMBL" id="JAIKTS010000001">
    <property type="protein sequence ID" value="MCL7713202.1"/>
    <property type="molecule type" value="Genomic_DNA"/>
</dbReference>
<name>A0ABT0SD27_9GAMM</name>
<sequence>MAIEAKRTPQEARAALAKRRAAADARAKAAIEALRAAGDLRRHQAAADALEGLLTRATGLRFGTLADLLAPQPWAFDADGAVLGHLLTVDEDVFLAAIADGRLDGLPLGEAFGLPWANLEERAAWTRVYADALRALADEAEGQMEAQNRRASLLHIAGQPKDEPT</sequence>
<proteinExistence type="predicted"/>